<comment type="caution">
    <text evidence="5">The sequence shown here is derived from an EMBL/GenBank/DDBJ whole genome shotgun (WGS) entry which is preliminary data.</text>
</comment>
<proteinExistence type="inferred from homology"/>
<accession>A0ABT8T7K8</accession>
<evidence type="ECO:0000313" key="6">
    <source>
        <dbReference type="Proteomes" id="UP001171111"/>
    </source>
</evidence>
<dbReference type="EMBL" id="JAULJQ010000007">
    <property type="protein sequence ID" value="MDO2409696.1"/>
    <property type="molecule type" value="Genomic_DNA"/>
</dbReference>
<evidence type="ECO:0000259" key="4">
    <source>
        <dbReference type="PROSITE" id="PS51462"/>
    </source>
</evidence>
<dbReference type="InterPro" id="IPR015797">
    <property type="entry name" value="NUDIX_hydrolase-like_dom_sf"/>
</dbReference>
<comment type="cofactor">
    <cofactor evidence="3">
        <name>a divalent metal cation</name>
        <dbReference type="ChEBI" id="CHEBI:60240"/>
    </cofactor>
</comment>
<dbReference type="PANTHER" id="PTHR11839">
    <property type="entry name" value="UDP/ADP-SUGAR PYROPHOSPHATASE"/>
    <property type="match status" value="1"/>
</dbReference>
<sequence>MQEKKYRPNVAIIVLAPTYPFDCKVLVAQRSDIKGAWQFPQGGIDDGETPRDALFRELEEEIGTNKVEIIAEYPQWLSYDFPEHARKKMAPYWGQSQKYFLARLKGDAKIDINTKKPEFDDYKFINVNELMRVVTHFKKEVYSKVIKHFKEKGYL</sequence>
<dbReference type="PROSITE" id="PS00893">
    <property type="entry name" value="NUDIX_BOX"/>
    <property type="match status" value="1"/>
</dbReference>
<dbReference type="NCBIfam" id="NF001938">
    <property type="entry name" value="PRK00714.1-5"/>
    <property type="match status" value="1"/>
</dbReference>
<feature type="short sequence motif" description="Nudix box" evidence="3">
    <location>
        <begin position="42"/>
        <end position="63"/>
    </location>
</feature>
<dbReference type="Pfam" id="PF00293">
    <property type="entry name" value="NUDIX"/>
    <property type="match status" value="1"/>
</dbReference>
<evidence type="ECO:0000256" key="2">
    <source>
        <dbReference type="ARBA" id="ARBA00022801"/>
    </source>
</evidence>
<reference evidence="5 6" key="1">
    <citation type="submission" date="2023-06" db="EMBL/GenBank/DDBJ databases">
        <title>Campylobacter magnum sp. nov., isolated from cecal contents of domestic pigs (Sus scrofa domesticus).</title>
        <authorList>
            <person name="Papic B."/>
            <person name="Gruntar I."/>
        </authorList>
    </citation>
    <scope>NUCLEOTIDE SEQUENCE [LARGE SCALE GENOMIC DNA]</scope>
    <source>
        <strain evidence="6">34484-21</strain>
    </source>
</reference>
<dbReference type="HAMAP" id="MF_00298">
    <property type="entry name" value="Nudix_RppH"/>
    <property type="match status" value="1"/>
</dbReference>
<keyword evidence="2 3" id="KW-0378">Hydrolase</keyword>
<dbReference type="InterPro" id="IPR022927">
    <property type="entry name" value="RppH"/>
</dbReference>
<evidence type="ECO:0000256" key="3">
    <source>
        <dbReference type="HAMAP-Rule" id="MF_00298"/>
    </source>
</evidence>
<dbReference type="RefSeq" id="WP_273933095.1">
    <property type="nucleotide sequence ID" value="NZ_JAQSLK010000008.1"/>
</dbReference>
<dbReference type="Proteomes" id="UP001171111">
    <property type="component" value="Unassembled WGS sequence"/>
</dbReference>
<gene>
    <name evidence="3" type="primary">rppH</name>
    <name evidence="3" type="synonym">nudH</name>
    <name evidence="5" type="ORF">Q2362_06245</name>
</gene>
<organism evidence="5 6">
    <name type="scientific">Campylobacter magnus</name>
    <dbReference type="NCBI Taxonomy" id="3026462"/>
    <lineage>
        <taxon>Bacteria</taxon>
        <taxon>Pseudomonadati</taxon>
        <taxon>Campylobacterota</taxon>
        <taxon>Epsilonproteobacteria</taxon>
        <taxon>Campylobacterales</taxon>
        <taxon>Campylobacteraceae</taxon>
        <taxon>Campylobacter</taxon>
    </lineage>
</organism>
<evidence type="ECO:0000256" key="1">
    <source>
        <dbReference type="ARBA" id="ARBA00001936"/>
    </source>
</evidence>
<dbReference type="SUPFAM" id="SSF55811">
    <property type="entry name" value="Nudix"/>
    <property type="match status" value="1"/>
</dbReference>
<dbReference type="PROSITE" id="PS51462">
    <property type="entry name" value="NUDIX"/>
    <property type="match status" value="1"/>
</dbReference>
<dbReference type="EC" id="3.6.1.-" evidence="3"/>
<name>A0ABT8T7K8_9BACT</name>
<dbReference type="PANTHER" id="PTHR11839:SF22">
    <property type="entry name" value="NUDIX HYDROLASE 26, CHLOROPLASTIC"/>
    <property type="match status" value="1"/>
</dbReference>
<comment type="similarity">
    <text evidence="3">Belongs to the Nudix hydrolase family. RppH subfamily.</text>
</comment>
<comment type="function">
    <text evidence="3">Accelerates the degradation of transcripts by removing pyrophosphate from the 5'-end of triphosphorylated RNA, leading to a more labile monophosphorylated state that can stimulate subsequent ribonuclease cleavage.</text>
</comment>
<feature type="domain" description="Nudix hydrolase" evidence="4">
    <location>
        <begin position="5"/>
        <end position="147"/>
    </location>
</feature>
<dbReference type="InterPro" id="IPR020476">
    <property type="entry name" value="Nudix_hydrolase"/>
</dbReference>
<dbReference type="CDD" id="cd03671">
    <property type="entry name" value="NUDIX_Ap4A_hydrolase_plant_like"/>
    <property type="match status" value="1"/>
</dbReference>
<dbReference type="InterPro" id="IPR000086">
    <property type="entry name" value="NUDIX_hydrolase_dom"/>
</dbReference>
<dbReference type="NCBIfam" id="NF001936">
    <property type="entry name" value="PRK00714.1-3"/>
    <property type="match status" value="1"/>
</dbReference>
<evidence type="ECO:0000313" key="5">
    <source>
        <dbReference type="EMBL" id="MDO2409696.1"/>
    </source>
</evidence>
<keyword evidence="6" id="KW-1185">Reference proteome</keyword>
<dbReference type="GO" id="GO:0016787">
    <property type="term" value="F:hydrolase activity"/>
    <property type="evidence" value="ECO:0007669"/>
    <property type="project" value="UniProtKB-KW"/>
</dbReference>
<dbReference type="Gene3D" id="3.90.79.10">
    <property type="entry name" value="Nucleoside Triphosphate Pyrophosphohydrolase"/>
    <property type="match status" value="1"/>
</dbReference>
<comment type="cofactor">
    <cofactor evidence="1">
        <name>Mn(2+)</name>
        <dbReference type="ChEBI" id="CHEBI:29035"/>
    </cofactor>
</comment>
<dbReference type="InterPro" id="IPR020084">
    <property type="entry name" value="NUDIX_hydrolase_CS"/>
</dbReference>
<dbReference type="PRINTS" id="PR00502">
    <property type="entry name" value="NUDIXFAMILY"/>
</dbReference>
<protein>
    <recommendedName>
        <fullName evidence="3">RNA pyrophosphohydrolase</fullName>
        <ecNumber evidence="3">3.6.1.-</ecNumber>
    </recommendedName>
    <alternativeName>
        <fullName evidence="3">(Di)nucleoside polyphosphate hydrolase</fullName>
    </alternativeName>
</protein>